<evidence type="ECO:0000256" key="1">
    <source>
        <dbReference type="SAM" id="MobiDB-lite"/>
    </source>
</evidence>
<feature type="region of interest" description="Disordered" evidence="1">
    <location>
        <begin position="87"/>
        <end position="111"/>
    </location>
</feature>
<name>C6HCX1_AJECH</name>
<protein>
    <submittedName>
        <fullName evidence="2">Uncharacterized protein</fullName>
    </submittedName>
</protein>
<reference evidence="3" key="1">
    <citation type="submission" date="2009-05" db="EMBL/GenBank/DDBJ databases">
        <title>The genome sequence of Ajellomyces capsulatus strain H143.</title>
        <authorList>
            <person name="Champion M."/>
            <person name="Cuomo C.A."/>
            <person name="Ma L.-J."/>
            <person name="Henn M.R."/>
            <person name="Sil A."/>
            <person name="Goldman B."/>
            <person name="Young S.K."/>
            <person name="Kodira C.D."/>
            <person name="Zeng Q."/>
            <person name="Koehrsen M."/>
            <person name="Alvarado L."/>
            <person name="Berlin A.M."/>
            <person name="Borenstein D."/>
            <person name="Chen Z."/>
            <person name="Engels R."/>
            <person name="Freedman E."/>
            <person name="Gellesch M."/>
            <person name="Goldberg J."/>
            <person name="Griggs A."/>
            <person name="Gujja S."/>
            <person name="Heiman D.I."/>
            <person name="Hepburn T.A."/>
            <person name="Howarth C."/>
            <person name="Jen D."/>
            <person name="Larson L."/>
            <person name="Lewis B."/>
            <person name="Mehta T."/>
            <person name="Park D."/>
            <person name="Pearson M."/>
            <person name="Roberts A."/>
            <person name="Saif S."/>
            <person name="Shea T.D."/>
            <person name="Shenoy N."/>
            <person name="Sisk P."/>
            <person name="Stolte C."/>
            <person name="Sykes S."/>
            <person name="Walk T."/>
            <person name="White J."/>
            <person name="Yandava C."/>
            <person name="Klein B."/>
            <person name="McEwen J.G."/>
            <person name="Puccia R."/>
            <person name="Goldman G.H."/>
            <person name="Felipe M.S."/>
            <person name="Nino-Vega G."/>
            <person name="San-Blas G."/>
            <person name="Taylor J.W."/>
            <person name="Mendoza L."/>
            <person name="Galagan J.E."/>
            <person name="Nusbaum C."/>
            <person name="Birren B.W."/>
        </authorList>
    </citation>
    <scope>NUCLEOTIDE SEQUENCE [LARGE SCALE GENOMIC DNA]</scope>
    <source>
        <strain evidence="3">H143</strain>
    </source>
</reference>
<feature type="region of interest" description="Disordered" evidence="1">
    <location>
        <begin position="38"/>
        <end position="58"/>
    </location>
</feature>
<gene>
    <name evidence="2" type="ORF">HCDG_04052</name>
</gene>
<dbReference type="VEuPathDB" id="FungiDB:HCDG_04052"/>
<organism evidence="2 3">
    <name type="scientific">Ajellomyces capsulatus (strain H143)</name>
    <name type="common">Darling's disease fungus</name>
    <name type="synonym">Histoplasma capsulatum</name>
    <dbReference type="NCBI Taxonomy" id="544712"/>
    <lineage>
        <taxon>Eukaryota</taxon>
        <taxon>Fungi</taxon>
        <taxon>Dikarya</taxon>
        <taxon>Ascomycota</taxon>
        <taxon>Pezizomycotina</taxon>
        <taxon>Eurotiomycetes</taxon>
        <taxon>Eurotiomycetidae</taxon>
        <taxon>Onygenales</taxon>
        <taxon>Ajellomycetaceae</taxon>
        <taxon>Histoplasma</taxon>
    </lineage>
</organism>
<dbReference type="EMBL" id="GG692423">
    <property type="protein sequence ID" value="EER41405.1"/>
    <property type="molecule type" value="Genomic_DNA"/>
</dbReference>
<evidence type="ECO:0000313" key="3">
    <source>
        <dbReference type="Proteomes" id="UP000002624"/>
    </source>
</evidence>
<dbReference type="HOGENOM" id="CLU_2157622_0_0_1"/>
<evidence type="ECO:0000313" key="2">
    <source>
        <dbReference type="EMBL" id="EER41405.1"/>
    </source>
</evidence>
<sequence length="111" mass="12145">MSDVPRIQLGRKMKMSYSKWHRTCANQPSRNFLAGGGLIEESPSPAGPGVDMFQQRSSTPKTLGKAIRNPQSLAYLTCVQAGPETLPGSIQGARGRRNNNTQEARMAWGEK</sequence>
<dbReference type="AlphaFoldDB" id="C6HCX1"/>
<dbReference type="Proteomes" id="UP000002624">
    <property type="component" value="Unassembled WGS sequence"/>
</dbReference>
<proteinExistence type="predicted"/>
<accession>C6HCX1</accession>